<evidence type="ECO:0000313" key="2">
    <source>
        <dbReference type="Proteomes" id="UP000195963"/>
    </source>
</evidence>
<evidence type="ECO:0008006" key="3">
    <source>
        <dbReference type="Google" id="ProtNLM"/>
    </source>
</evidence>
<keyword evidence="2" id="KW-1185">Reference proteome</keyword>
<dbReference type="InterPro" id="IPR004027">
    <property type="entry name" value="SEC_C_motif"/>
</dbReference>
<dbReference type="SUPFAM" id="SSF103642">
    <property type="entry name" value="Sec-C motif"/>
    <property type="match status" value="1"/>
</dbReference>
<accession>A0A1Y6MBF4</accession>
<reference evidence="2" key="1">
    <citation type="submission" date="2017-06" db="EMBL/GenBank/DDBJ databases">
        <authorList>
            <person name="Rodrigo-Torres L."/>
            <person name="Arahal R.D."/>
            <person name="Lucena T."/>
        </authorList>
    </citation>
    <scope>NUCLEOTIDE SEQUENCE [LARGE SCALE GENOMIC DNA]</scope>
    <source>
        <strain evidence="2">CECT 9190</strain>
    </source>
</reference>
<sequence>MEKEYRTEQEVFADLENLCKEEGFIYAYSILCTRDNFMTKKLGDESLDSFQGWYSPERLIRNELNTLQGLMIKRELELEPIDTDRIMDQVVRADSLLKEIHDSMTFHPENMKSMVDSWERGESFSDSLYQNPSMLRETIFYSSESAYDFQYKEFAKLKFFHDKEWLSQNKGFDAEEAVLIVDSLIELTKYNIENLHSKKMCPSSMLDVYKIDIEAIVSKTNLSDEKIDSFINAMTSIKQNTNFNCISDINEAKLTPIVKIGSHYYLFHHYTLLEAIYESPMFWIRDEDKKYLKTAEKNRGKYTEDLTKSILIKVFGENNVYSNIDIFDEKKSKTKIGEIDLLVIFGGKALIFQAKSKALTLQARRGNIDILKSDFFKGIQRAYDQAVECSVALHTGAVILKDENGDKIDLNTEITRYYPITITSEYYPAITFQSNQFLKRTSDYNYINEPFVMDVFFLDILSEFLDSPLYFISYVDRRSNYFDTFISSSEYTILSHHLKTNLWLDGKYNVGFLDESLTADLDDAILVRRCNWQGKKTPTGILTKYQNTFFKKIIKAIETKDYEKSVDFGLSLLKLSEETINDFNLAINKLVNRTKQDNKTHDFSLFFEDFGLTCHVANITNKTEFEKASIRLQSHMEVKKYTQKSKFWYGVLVNASNNEAILISMMDSDWKKDLEFEKNIPQELAENKQAITIKNFRKEINKKIGRNNPCICGSGKKYKKCCI</sequence>
<dbReference type="PANTHER" id="PTHR33747">
    <property type="entry name" value="UPF0225 PROTEIN SCO1677"/>
    <property type="match status" value="1"/>
</dbReference>
<organism evidence="1 2">
    <name type="scientific">Photobacterium malacitanum</name>
    <dbReference type="NCBI Taxonomy" id="2204294"/>
    <lineage>
        <taxon>Bacteria</taxon>
        <taxon>Pseudomonadati</taxon>
        <taxon>Pseudomonadota</taxon>
        <taxon>Gammaproteobacteria</taxon>
        <taxon>Vibrionales</taxon>
        <taxon>Vibrionaceae</taxon>
        <taxon>Photobacterium</taxon>
    </lineage>
</organism>
<proteinExistence type="predicted"/>
<dbReference type="AlphaFoldDB" id="A0A1Y6MBF4"/>
<name>A0A1Y6MBF4_9GAMM</name>
<dbReference type="EMBL" id="FYAK01000002">
    <property type="protein sequence ID" value="SMY33874.1"/>
    <property type="molecule type" value="Genomic_DNA"/>
</dbReference>
<dbReference type="Pfam" id="PF02810">
    <property type="entry name" value="SEC-C"/>
    <property type="match status" value="1"/>
</dbReference>
<dbReference type="Proteomes" id="UP000195963">
    <property type="component" value="Unassembled WGS sequence"/>
</dbReference>
<evidence type="ECO:0000313" key="1">
    <source>
        <dbReference type="EMBL" id="SMY33874.1"/>
    </source>
</evidence>
<dbReference type="PANTHER" id="PTHR33747:SF1">
    <property type="entry name" value="ADENYLATE CYCLASE-ASSOCIATED CAP C-TERMINAL DOMAIN-CONTAINING PROTEIN"/>
    <property type="match status" value="1"/>
</dbReference>
<dbReference type="RefSeq" id="WP_087844463.1">
    <property type="nucleotide sequence ID" value="NZ_FYAK01000002.1"/>
</dbReference>
<gene>
    <name evidence="1" type="ORF">PMAL9190_01333</name>
</gene>
<dbReference type="Gene3D" id="3.10.450.50">
    <property type="match status" value="1"/>
</dbReference>
<protein>
    <recommendedName>
        <fullName evidence="3">Preprotein translocase subunit SecA</fullName>
    </recommendedName>
</protein>